<dbReference type="Pfam" id="PF13399">
    <property type="entry name" value="LytR_C"/>
    <property type="match status" value="1"/>
</dbReference>
<proteinExistence type="inferred from homology"/>
<evidence type="ECO:0000256" key="2">
    <source>
        <dbReference type="SAM" id="MobiDB-lite"/>
    </source>
</evidence>
<dbReference type="Pfam" id="PF03816">
    <property type="entry name" value="LytR_cpsA_psr"/>
    <property type="match status" value="1"/>
</dbReference>
<dbReference type="Gene3D" id="3.30.70.2390">
    <property type="match status" value="1"/>
</dbReference>
<feature type="region of interest" description="Disordered" evidence="2">
    <location>
        <begin position="294"/>
        <end position="361"/>
    </location>
</feature>
<evidence type="ECO:0000313" key="5">
    <source>
        <dbReference type="EMBL" id="MDF2260388.1"/>
    </source>
</evidence>
<feature type="domain" description="LytR/CpsA/Psr regulator C-terminal" evidence="4">
    <location>
        <begin position="362"/>
        <end position="456"/>
    </location>
</feature>
<feature type="compositionally biased region" description="Basic and acidic residues" evidence="2">
    <location>
        <begin position="304"/>
        <end position="326"/>
    </location>
</feature>
<dbReference type="InterPro" id="IPR004474">
    <property type="entry name" value="LytR_CpsA_psr"/>
</dbReference>
<dbReference type="EMBL" id="JARHTQ010000033">
    <property type="protein sequence ID" value="MDF2260388.1"/>
    <property type="molecule type" value="Genomic_DNA"/>
</dbReference>
<evidence type="ECO:0000259" key="4">
    <source>
        <dbReference type="Pfam" id="PF13399"/>
    </source>
</evidence>
<gene>
    <name evidence="5" type="ORF">P2L57_33165</name>
</gene>
<dbReference type="Proteomes" id="UP001220022">
    <property type="component" value="Unassembled WGS sequence"/>
</dbReference>
<dbReference type="PANTHER" id="PTHR33392">
    <property type="entry name" value="POLYISOPRENYL-TEICHOIC ACID--PEPTIDOGLYCAN TEICHOIC ACID TRANSFERASE TAGU"/>
    <property type="match status" value="1"/>
</dbReference>
<organism evidence="5 6">
    <name type="scientific">Streptantibioticus ferralitis</name>
    <dbReference type="NCBI Taxonomy" id="236510"/>
    <lineage>
        <taxon>Bacteria</taxon>
        <taxon>Bacillati</taxon>
        <taxon>Actinomycetota</taxon>
        <taxon>Actinomycetes</taxon>
        <taxon>Kitasatosporales</taxon>
        <taxon>Streptomycetaceae</taxon>
        <taxon>Streptantibioticus</taxon>
    </lineage>
</organism>
<dbReference type="InterPro" id="IPR050922">
    <property type="entry name" value="LytR/CpsA/Psr_CW_biosynth"/>
</dbReference>
<evidence type="ECO:0000313" key="6">
    <source>
        <dbReference type="Proteomes" id="UP001220022"/>
    </source>
</evidence>
<dbReference type="Gene3D" id="3.40.630.190">
    <property type="entry name" value="LCP protein"/>
    <property type="match status" value="1"/>
</dbReference>
<dbReference type="PANTHER" id="PTHR33392:SF6">
    <property type="entry name" value="POLYISOPRENYL-TEICHOIC ACID--PEPTIDOGLYCAN TEICHOIC ACID TRANSFERASE TAGU"/>
    <property type="match status" value="1"/>
</dbReference>
<comment type="caution">
    <text evidence="5">The sequence shown here is derived from an EMBL/GenBank/DDBJ whole genome shotgun (WGS) entry which is preliminary data.</text>
</comment>
<protein>
    <submittedName>
        <fullName evidence="5">LCP family protein</fullName>
    </submittedName>
</protein>
<evidence type="ECO:0000259" key="3">
    <source>
        <dbReference type="Pfam" id="PF03816"/>
    </source>
</evidence>
<comment type="similarity">
    <text evidence="1">Belongs to the LytR/CpsA/Psr (LCP) family.</text>
</comment>
<feature type="compositionally biased region" description="Low complexity" evidence="2">
    <location>
        <begin position="345"/>
        <end position="361"/>
    </location>
</feature>
<accession>A0ABT5Z982</accession>
<feature type="domain" description="Cell envelope-related transcriptional attenuator" evidence="3">
    <location>
        <begin position="81"/>
        <end position="242"/>
    </location>
</feature>
<name>A0ABT5Z982_9ACTN</name>
<sequence>MTTSVVVVVAATAAWMYYQHLNHNLRKGQRSSGRTTVHQVTPDAAGRTPVTILLIGSDSRNSADDVALGGAHDDAGRPGLADVEMLLHLSADRRHAAIVSVPRDTRADIPECTDPKTGRKYPATNDIVNESLARGGPGCTLATLQNLTGVYIDHWMMVDFAGVVRMADAIGGVDVCVKQNVWDRPTPGLPRGGSGLKLTAGTHTVKGEQALQWLRTRDSFGSDLGRAQAQHLYLASMVRELRSRGVFGDPAQLMGLAESATQSLQVSEEIGSVAKLYDLATQLQSVPPDRVTMTTMPNIADPQDDNHLLPDPKDAPKVWAMLRDDVPFDASGNGPGASPTPRPTPSGTASPAPSGTASPARLPITVVNGTAGDDGQPVPGRATDIAGALTGRGFADAAASDTVTSRQATAIVYPADAGDQGRAQALAVANSLHLPVGSVQPSADAGQITLTIGADWPSGTDYTSAVPAAGSVPSSADVLRGSDDKACMDVYQPYQW</sequence>
<dbReference type="NCBIfam" id="TIGR00350">
    <property type="entry name" value="lytR_cpsA_psr"/>
    <property type="match status" value="1"/>
</dbReference>
<dbReference type="InterPro" id="IPR027381">
    <property type="entry name" value="LytR/CpsA/Psr_C"/>
</dbReference>
<reference evidence="5 6" key="1">
    <citation type="submission" date="2023-03" db="EMBL/GenBank/DDBJ databases">
        <title>Draft genome sequence of type strain Streptomyces ferralitis JCM 14344.</title>
        <authorList>
            <person name="Klaysubun C."/>
            <person name="Duangmal K."/>
        </authorList>
    </citation>
    <scope>NUCLEOTIDE SEQUENCE [LARGE SCALE GENOMIC DNA]</scope>
    <source>
        <strain evidence="5 6">JCM 14344</strain>
    </source>
</reference>
<keyword evidence="6" id="KW-1185">Reference proteome</keyword>
<evidence type="ECO:0000256" key="1">
    <source>
        <dbReference type="ARBA" id="ARBA00006068"/>
    </source>
</evidence>